<gene>
    <name evidence="5" type="ORF">H9913_06180</name>
</gene>
<dbReference type="SUPFAM" id="SSF54171">
    <property type="entry name" value="DNA-binding domain"/>
    <property type="match status" value="1"/>
</dbReference>
<feature type="domain" description="AP2/ERF" evidence="4">
    <location>
        <begin position="85"/>
        <end position="133"/>
    </location>
</feature>
<evidence type="ECO:0000259" key="4">
    <source>
        <dbReference type="PROSITE" id="PS51032"/>
    </source>
</evidence>
<keyword evidence="3" id="KW-0804">Transcription</keyword>
<evidence type="ECO:0000256" key="3">
    <source>
        <dbReference type="ARBA" id="ARBA00023163"/>
    </source>
</evidence>
<dbReference type="PROSITE" id="PS51032">
    <property type="entry name" value="AP2_ERF"/>
    <property type="match status" value="1"/>
</dbReference>
<accession>A0A9D2R921</accession>
<keyword evidence="2" id="KW-0238">DNA-binding</keyword>
<dbReference type="InterPro" id="IPR036955">
    <property type="entry name" value="AP2/ERF_dom_sf"/>
</dbReference>
<dbReference type="GO" id="GO:0003677">
    <property type="term" value="F:DNA binding"/>
    <property type="evidence" value="ECO:0007669"/>
    <property type="project" value="UniProtKB-KW"/>
</dbReference>
<evidence type="ECO:0000313" key="6">
    <source>
        <dbReference type="Proteomes" id="UP000823850"/>
    </source>
</evidence>
<evidence type="ECO:0000256" key="1">
    <source>
        <dbReference type="ARBA" id="ARBA00023015"/>
    </source>
</evidence>
<dbReference type="InterPro" id="IPR016177">
    <property type="entry name" value="DNA-bd_dom_sf"/>
</dbReference>
<dbReference type="EMBL" id="DWUX01000116">
    <property type="protein sequence ID" value="HJD39599.1"/>
    <property type="molecule type" value="Genomic_DNA"/>
</dbReference>
<sequence length="164" mass="19613">MKDWVGKRFGRLTVLSYARKENGFHIWHCRCDCGKEVDVRQSNLQNGWTRSCGCQRSPQKNLHYADGTCLEMLRPDLMYKTNTSGVRGVYYSHKRNKWIAQIMFKQKCYYLGGYDRIEEAAEARHTAEEKLFGDFLKWYEEIHPRKEKQKRQDLQRKSHKISQE</sequence>
<organism evidence="5 6">
    <name type="scientific">Candidatus Blautia stercoripullorum</name>
    <dbReference type="NCBI Taxonomy" id="2838502"/>
    <lineage>
        <taxon>Bacteria</taxon>
        <taxon>Bacillati</taxon>
        <taxon>Bacillota</taxon>
        <taxon>Clostridia</taxon>
        <taxon>Lachnospirales</taxon>
        <taxon>Lachnospiraceae</taxon>
        <taxon>Blautia</taxon>
    </lineage>
</organism>
<comment type="caution">
    <text evidence="5">The sequence shown here is derived from an EMBL/GenBank/DDBJ whole genome shotgun (WGS) entry which is preliminary data.</text>
</comment>
<evidence type="ECO:0000313" key="5">
    <source>
        <dbReference type="EMBL" id="HJD39599.1"/>
    </source>
</evidence>
<dbReference type="Proteomes" id="UP000823850">
    <property type="component" value="Unassembled WGS sequence"/>
</dbReference>
<reference evidence="5" key="2">
    <citation type="submission" date="2021-04" db="EMBL/GenBank/DDBJ databases">
        <authorList>
            <person name="Gilroy R."/>
        </authorList>
    </citation>
    <scope>NUCLEOTIDE SEQUENCE</scope>
    <source>
        <strain evidence="5">ChiW19-6364</strain>
    </source>
</reference>
<dbReference type="AlphaFoldDB" id="A0A9D2R921"/>
<dbReference type="InterPro" id="IPR001471">
    <property type="entry name" value="AP2/ERF_dom"/>
</dbReference>
<dbReference type="GO" id="GO:0003700">
    <property type="term" value="F:DNA-binding transcription factor activity"/>
    <property type="evidence" value="ECO:0007669"/>
    <property type="project" value="InterPro"/>
</dbReference>
<reference evidence="5" key="1">
    <citation type="journal article" date="2021" name="PeerJ">
        <title>Extensive microbial diversity within the chicken gut microbiome revealed by metagenomics and culture.</title>
        <authorList>
            <person name="Gilroy R."/>
            <person name="Ravi A."/>
            <person name="Getino M."/>
            <person name="Pursley I."/>
            <person name="Horton D.L."/>
            <person name="Alikhan N.F."/>
            <person name="Baker D."/>
            <person name="Gharbi K."/>
            <person name="Hall N."/>
            <person name="Watson M."/>
            <person name="Adriaenssens E.M."/>
            <person name="Foster-Nyarko E."/>
            <person name="Jarju S."/>
            <person name="Secka A."/>
            <person name="Antonio M."/>
            <person name="Oren A."/>
            <person name="Chaudhuri R.R."/>
            <person name="La Ragione R."/>
            <person name="Hildebrand F."/>
            <person name="Pallen M.J."/>
        </authorList>
    </citation>
    <scope>NUCLEOTIDE SEQUENCE</scope>
    <source>
        <strain evidence="5">ChiW19-6364</strain>
    </source>
</reference>
<evidence type="ECO:0000256" key="2">
    <source>
        <dbReference type="ARBA" id="ARBA00023125"/>
    </source>
</evidence>
<protein>
    <recommendedName>
        <fullName evidence="4">AP2/ERF domain-containing protein</fullName>
    </recommendedName>
</protein>
<keyword evidence="1" id="KW-0805">Transcription regulation</keyword>
<name>A0A9D2R921_9FIRM</name>
<proteinExistence type="predicted"/>
<dbReference type="Gene3D" id="3.30.730.10">
    <property type="entry name" value="AP2/ERF domain"/>
    <property type="match status" value="1"/>
</dbReference>